<name>A0A6D0JZL0_ECOLX</name>
<dbReference type="AlphaFoldDB" id="A0A6D0JZL0"/>
<evidence type="ECO:0000256" key="3">
    <source>
        <dbReference type="ARBA" id="ARBA00023163"/>
    </source>
</evidence>
<dbReference type="Gene3D" id="1.10.274.110">
    <property type="match status" value="1"/>
</dbReference>
<evidence type="ECO:0000313" key="4">
    <source>
        <dbReference type="EMBL" id="MWT84150.1"/>
    </source>
</evidence>
<dbReference type="EMBL" id="WTRN01000016">
    <property type="protein sequence ID" value="MWT84150.1"/>
    <property type="molecule type" value="Genomic_DNA"/>
</dbReference>
<keyword evidence="3" id="KW-0804">Transcription</keyword>
<dbReference type="InterPro" id="IPR003222">
    <property type="entry name" value="Antitermntn"/>
</dbReference>
<proteinExistence type="predicted"/>
<gene>
    <name evidence="4" type="ORF">GP954_02940</name>
</gene>
<dbReference type="GO" id="GO:0003677">
    <property type="term" value="F:DNA binding"/>
    <property type="evidence" value="ECO:0007669"/>
    <property type="project" value="UniProtKB-KW"/>
</dbReference>
<evidence type="ECO:0000256" key="2">
    <source>
        <dbReference type="ARBA" id="ARBA00023125"/>
    </source>
</evidence>
<keyword evidence="2" id="KW-0238">DNA-binding</keyword>
<reference evidence="4 5" key="1">
    <citation type="submission" date="2019-12" db="EMBL/GenBank/DDBJ databases">
        <title>Enteriobacteria Tanzani isolates_8377-8380.</title>
        <authorList>
            <person name="Subbiah M."/>
            <person name="Call D."/>
        </authorList>
    </citation>
    <scope>NUCLEOTIDE SEQUENCE [LARGE SCALE GENOMIC DNA]</scope>
    <source>
        <strain evidence="4 5">8378wC7</strain>
    </source>
</reference>
<dbReference type="InterPro" id="IPR038500">
    <property type="entry name" value="Antitermination_sf"/>
</dbReference>
<organism evidence="4 5">
    <name type="scientific">Escherichia coli</name>
    <dbReference type="NCBI Taxonomy" id="562"/>
    <lineage>
        <taxon>Bacteria</taxon>
        <taxon>Pseudomonadati</taxon>
        <taxon>Pseudomonadota</taxon>
        <taxon>Gammaproteobacteria</taxon>
        <taxon>Enterobacterales</taxon>
        <taxon>Enterobacteriaceae</taxon>
        <taxon>Escherichia</taxon>
    </lineage>
</organism>
<dbReference type="Pfam" id="PF03589">
    <property type="entry name" value="Antiterm"/>
    <property type="match status" value="1"/>
</dbReference>
<comment type="caution">
    <text evidence="4">The sequence shown here is derived from an EMBL/GenBank/DDBJ whole genome shotgun (WGS) entry which is preliminary data.</text>
</comment>
<keyword evidence="1" id="KW-0805">Transcription regulation</keyword>
<accession>A0A6D0JZL0</accession>
<evidence type="ECO:0000313" key="5">
    <source>
        <dbReference type="Proteomes" id="UP000480485"/>
    </source>
</evidence>
<sequence>MRLEEHHVNALQLRGVYREAFNAICEVTNQITRASWEKTVKQFHDTLVVRFDIEEAWAERQLKKVTR</sequence>
<evidence type="ECO:0000256" key="1">
    <source>
        <dbReference type="ARBA" id="ARBA00023015"/>
    </source>
</evidence>
<dbReference type="Proteomes" id="UP000480485">
    <property type="component" value="Unassembled WGS sequence"/>
</dbReference>
<protein>
    <submittedName>
        <fullName evidence="4">Antitermination protein</fullName>
    </submittedName>
</protein>
<dbReference type="GO" id="GO:0006355">
    <property type="term" value="P:regulation of DNA-templated transcription"/>
    <property type="evidence" value="ECO:0007669"/>
    <property type="project" value="InterPro"/>
</dbReference>